<dbReference type="Pfam" id="PF13443">
    <property type="entry name" value="HTH_26"/>
    <property type="match status" value="1"/>
</dbReference>
<organism evidence="2 3">
    <name type="scientific">Crinalium epipsammum PCC 9333</name>
    <dbReference type="NCBI Taxonomy" id="1173022"/>
    <lineage>
        <taxon>Bacteria</taxon>
        <taxon>Bacillati</taxon>
        <taxon>Cyanobacteriota</taxon>
        <taxon>Cyanophyceae</taxon>
        <taxon>Gomontiellales</taxon>
        <taxon>Gomontiellaceae</taxon>
        <taxon>Crinalium</taxon>
    </lineage>
</organism>
<feature type="domain" description="HTH cro/C1-type" evidence="1">
    <location>
        <begin position="14"/>
        <end position="70"/>
    </location>
</feature>
<dbReference type="EMBL" id="CP003623">
    <property type="protein sequence ID" value="AFZ15608.1"/>
    <property type="molecule type" value="Genomic_DNA"/>
</dbReference>
<dbReference type="PROSITE" id="PS50943">
    <property type="entry name" value="HTH_CROC1"/>
    <property type="match status" value="1"/>
</dbReference>
<dbReference type="HOGENOM" id="CLU_066192_31_8_3"/>
<protein>
    <submittedName>
        <fullName evidence="2">Helix-turn-helix domain protein</fullName>
    </submittedName>
</protein>
<dbReference type="GO" id="GO:0003677">
    <property type="term" value="F:DNA binding"/>
    <property type="evidence" value="ECO:0007669"/>
    <property type="project" value="InterPro"/>
</dbReference>
<proteinExistence type="predicted"/>
<accession>K9W5J4</accession>
<dbReference type="KEGG" id="cep:Cri9333_4842"/>
<geneLocation type="plasmid" evidence="2 3">
    <name>pCRI9333.03</name>
</geneLocation>
<dbReference type="SUPFAM" id="SSF47413">
    <property type="entry name" value="lambda repressor-like DNA-binding domains"/>
    <property type="match status" value="1"/>
</dbReference>
<dbReference type="InterPro" id="IPR010982">
    <property type="entry name" value="Lambda_DNA-bd_dom_sf"/>
</dbReference>
<evidence type="ECO:0000313" key="3">
    <source>
        <dbReference type="Proteomes" id="UP000010472"/>
    </source>
</evidence>
<dbReference type="SMART" id="SM00530">
    <property type="entry name" value="HTH_XRE"/>
    <property type="match status" value="1"/>
</dbReference>
<dbReference type="CDD" id="cd00093">
    <property type="entry name" value="HTH_XRE"/>
    <property type="match status" value="1"/>
</dbReference>
<sequence length="85" mass="9789">MSIGVKHLTVQWKLREVMARERMTTVRLAKILGVHENTIYKWRITDVLPAIGGETLDRICNALNCSLYELIEYTPSQEDKDSPTQ</sequence>
<dbReference type="AlphaFoldDB" id="K9W5J4"/>
<dbReference type="Gene3D" id="1.10.260.40">
    <property type="entry name" value="lambda repressor-like DNA-binding domains"/>
    <property type="match status" value="1"/>
</dbReference>
<gene>
    <name evidence="2" type="ORF">Cri9333_4842</name>
</gene>
<dbReference type="InterPro" id="IPR001387">
    <property type="entry name" value="Cro/C1-type_HTH"/>
</dbReference>
<name>K9W5J4_9CYAN</name>
<evidence type="ECO:0000259" key="1">
    <source>
        <dbReference type="PROSITE" id="PS50943"/>
    </source>
</evidence>
<reference evidence="2 3" key="1">
    <citation type="submission" date="2012-06" db="EMBL/GenBank/DDBJ databases">
        <title>Finished plasmid 3 of genome of Crinalium epipsammum PCC 9333.</title>
        <authorList>
            <consortium name="US DOE Joint Genome Institute"/>
            <person name="Gugger M."/>
            <person name="Coursin T."/>
            <person name="Rippka R."/>
            <person name="Tandeau De Marsac N."/>
            <person name="Huntemann M."/>
            <person name="Wei C.-L."/>
            <person name="Han J."/>
            <person name="Detter J.C."/>
            <person name="Han C."/>
            <person name="Tapia R."/>
            <person name="Davenport K."/>
            <person name="Daligault H."/>
            <person name="Erkkila T."/>
            <person name="Gu W."/>
            <person name="Munk A.C.C."/>
            <person name="Teshima H."/>
            <person name="Xu Y."/>
            <person name="Chain P."/>
            <person name="Chen A."/>
            <person name="Krypides N."/>
            <person name="Mavromatis K."/>
            <person name="Markowitz V."/>
            <person name="Szeto E."/>
            <person name="Ivanova N."/>
            <person name="Mikhailova N."/>
            <person name="Ovchinnikova G."/>
            <person name="Pagani I."/>
            <person name="Pati A."/>
            <person name="Goodwin L."/>
            <person name="Peters L."/>
            <person name="Pitluck S."/>
            <person name="Woyke T."/>
            <person name="Kerfeld C."/>
        </authorList>
    </citation>
    <scope>NUCLEOTIDE SEQUENCE [LARGE SCALE GENOMIC DNA]</scope>
    <source>
        <strain evidence="2 3">PCC 9333</strain>
        <plasmid evidence="3">Plasmid pCRI9333.03</plasmid>
    </source>
</reference>
<keyword evidence="3" id="KW-1185">Reference proteome</keyword>
<dbReference type="Proteomes" id="UP000010472">
    <property type="component" value="Plasmid pCRI9333.03"/>
</dbReference>
<keyword evidence="2" id="KW-0614">Plasmid</keyword>
<evidence type="ECO:0000313" key="2">
    <source>
        <dbReference type="EMBL" id="AFZ15608.1"/>
    </source>
</evidence>